<dbReference type="Proteomes" id="UP001429357">
    <property type="component" value="Unassembled WGS sequence"/>
</dbReference>
<protein>
    <recommendedName>
        <fullName evidence="1">Siphovirus-type tail component RIFT-related domain-containing protein</fullName>
    </recommendedName>
</protein>
<proteinExistence type="predicted"/>
<keyword evidence="3" id="KW-1185">Reference proteome</keyword>
<feature type="domain" description="Siphovirus-type tail component RIFT-related" evidence="1">
    <location>
        <begin position="37"/>
        <end position="119"/>
    </location>
</feature>
<evidence type="ECO:0000313" key="3">
    <source>
        <dbReference type="Proteomes" id="UP001429357"/>
    </source>
</evidence>
<dbReference type="RefSeq" id="WP_161869681.1">
    <property type="nucleotide sequence ID" value="NZ_MAEI02000001.1"/>
</dbReference>
<dbReference type="EMBL" id="MAEI02000001">
    <property type="protein sequence ID" value="MEO1782239.1"/>
    <property type="molecule type" value="Genomic_DNA"/>
</dbReference>
<reference evidence="3" key="1">
    <citation type="submission" date="2016-06" db="EMBL/GenBank/DDBJ databases">
        <title>Four novel species of enterococci isolated from chicken manure.</title>
        <authorList>
            <person name="Van Tyne D."/>
        </authorList>
    </citation>
    <scope>NUCLEOTIDE SEQUENCE [LARGE SCALE GENOMIC DNA]</scope>
    <source>
        <strain evidence="3">JM9A</strain>
    </source>
</reference>
<sequence>MSSSGVVVKLGFSNEVIDLAERYNIKYTDIKLEGPVPNNSYTQFSGSNGRRLVNSNMDAFGIMFNFRVYTSGLDDSVLAEIELRRLFFKESEFYFFYSKEPGKRFKVSVSAFDIERSASFILKVSAELSVDSGHSESIASTLSNFSLDESWQFSQGLVSEDYEYTHQTSRFTIFNAGDFTIDPRENYLKIKIEGMSDGNLTVFNATTGERFIYRGSLNSVSGETLTLDGVYPLKNGIHCGIDTNHGLISLVPGENKIEISNASRIKTAWDFRFMYK</sequence>
<evidence type="ECO:0000313" key="2">
    <source>
        <dbReference type="EMBL" id="MEO1782239.1"/>
    </source>
</evidence>
<name>A0ABV0F4M6_9ENTE</name>
<reference evidence="2 3" key="2">
    <citation type="submission" date="2024-02" db="EMBL/GenBank/DDBJ databases">
        <title>The Genome Sequence of Enterococcus diestrammenae JM9A.</title>
        <authorList>
            <person name="Earl A."/>
            <person name="Manson A."/>
            <person name="Gilmore M."/>
            <person name="Sanders J."/>
            <person name="Shea T."/>
            <person name="Howe W."/>
            <person name="Livny J."/>
            <person name="Cuomo C."/>
            <person name="Neafsey D."/>
            <person name="Birren B."/>
        </authorList>
    </citation>
    <scope>NUCLEOTIDE SEQUENCE [LARGE SCALE GENOMIC DNA]</scope>
    <source>
        <strain evidence="2 3">JM9A</strain>
    </source>
</reference>
<dbReference type="InterPro" id="IPR008841">
    <property type="entry name" value="Siphovirus-type_tail_N"/>
</dbReference>
<organism evidence="2 3">
    <name type="scientific">Enterococcus diestrammenae</name>
    <dbReference type="NCBI Taxonomy" id="1155073"/>
    <lineage>
        <taxon>Bacteria</taxon>
        <taxon>Bacillati</taxon>
        <taxon>Bacillota</taxon>
        <taxon>Bacilli</taxon>
        <taxon>Lactobacillales</taxon>
        <taxon>Enterococcaceae</taxon>
        <taxon>Enterococcus</taxon>
    </lineage>
</organism>
<gene>
    <name evidence="2" type="ORF">BAU18_001832</name>
</gene>
<accession>A0ABV0F4M6</accession>
<dbReference type="Pfam" id="PF05709">
    <property type="entry name" value="Sipho_tail"/>
    <property type="match status" value="1"/>
</dbReference>
<evidence type="ECO:0000259" key="1">
    <source>
        <dbReference type="Pfam" id="PF05709"/>
    </source>
</evidence>
<comment type="caution">
    <text evidence="2">The sequence shown here is derived from an EMBL/GenBank/DDBJ whole genome shotgun (WGS) entry which is preliminary data.</text>
</comment>